<gene>
    <name evidence="2" type="ORF">PXEA_LOCUS5222</name>
</gene>
<comment type="caution">
    <text evidence="2">The sequence shown here is derived from an EMBL/GenBank/DDBJ whole genome shotgun (WGS) entry which is preliminary data.</text>
</comment>
<evidence type="ECO:0000256" key="1">
    <source>
        <dbReference type="SAM" id="Phobius"/>
    </source>
</evidence>
<keyword evidence="1" id="KW-0472">Membrane</keyword>
<feature type="transmembrane region" description="Helical" evidence="1">
    <location>
        <begin position="162"/>
        <end position="188"/>
    </location>
</feature>
<evidence type="ECO:0000313" key="2">
    <source>
        <dbReference type="EMBL" id="VEL11782.1"/>
    </source>
</evidence>
<sequence>MLPSLSARRQFKYSGAVETAAAVRFVSDQAVGSSPEVARRPEAFMALAKDAILGPPSEIVYGVVSGLLLLVLLLLVGHILQPDPSSEWLAACRIYLRSVSTVAYDKSTSDNGQSVPPFASATVSNNSNATASLAIAQVAARHHRRVVSQHTRSARLLYVGMLIAYLTVKAAYTFGVTLTTLIILIRYFTREPSTQLSSLPDWSSIGGLGVNLSRQRLLEDPMDVHLHRELARQQEQASAIQAACESGVEALFDQMEEVSLLLGTKREKEKELHTL</sequence>
<name>A0A3S5AB78_9PLAT</name>
<dbReference type="AlphaFoldDB" id="A0A3S5AB78"/>
<keyword evidence="1" id="KW-1133">Transmembrane helix</keyword>
<proteinExistence type="predicted"/>
<organism evidence="2 3">
    <name type="scientific">Protopolystoma xenopodis</name>
    <dbReference type="NCBI Taxonomy" id="117903"/>
    <lineage>
        <taxon>Eukaryota</taxon>
        <taxon>Metazoa</taxon>
        <taxon>Spiralia</taxon>
        <taxon>Lophotrochozoa</taxon>
        <taxon>Platyhelminthes</taxon>
        <taxon>Monogenea</taxon>
        <taxon>Polyopisthocotylea</taxon>
        <taxon>Polystomatidea</taxon>
        <taxon>Polystomatidae</taxon>
        <taxon>Protopolystoma</taxon>
    </lineage>
</organism>
<reference evidence="2" key="1">
    <citation type="submission" date="2018-11" db="EMBL/GenBank/DDBJ databases">
        <authorList>
            <consortium name="Pathogen Informatics"/>
        </authorList>
    </citation>
    <scope>NUCLEOTIDE SEQUENCE</scope>
</reference>
<accession>A0A3S5AB78</accession>
<protein>
    <submittedName>
        <fullName evidence="2">Uncharacterized protein</fullName>
    </submittedName>
</protein>
<feature type="transmembrane region" description="Helical" evidence="1">
    <location>
        <begin position="59"/>
        <end position="80"/>
    </location>
</feature>
<keyword evidence="1" id="KW-0812">Transmembrane</keyword>
<dbReference type="EMBL" id="CAAALY010012834">
    <property type="protein sequence ID" value="VEL11782.1"/>
    <property type="molecule type" value="Genomic_DNA"/>
</dbReference>
<dbReference type="Proteomes" id="UP000784294">
    <property type="component" value="Unassembled WGS sequence"/>
</dbReference>
<keyword evidence="3" id="KW-1185">Reference proteome</keyword>
<evidence type="ECO:0000313" key="3">
    <source>
        <dbReference type="Proteomes" id="UP000784294"/>
    </source>
</evidence>